<keyword evidence="4" id="KW-0547">Nucleotide-binding</keyword>
<comment type="function">
    <text evidence="7">Part of the ABC transporter complex HmuTUV involved in hemin import. Responsible for energy coupling to the transport system.</text>
</comment>
<evidence type="ECO:0000256" key="6">
    <source>
        <dbReference type="ARBA" id="ARBA00022967"/>
    </source>
</evidence>
<dbReference type="PROSITE" id="PS50893">
    <property type="entry name" value="ABC_TRANSPORTER_2"/>
    <property type="match status" value="1"/>
</dbReference>
<dbReference type="Pfam" id="PF00005">
    <property type="entry name" value="ABC_tran"/>
    <property type="match status" value="1"/>
</dbReference>
<gene>
    <name evidence="9" type="ORF">RS694_08575</name>
</gene>
<dbReference type="InterPro" id="IPR003593">
    <property type="entry name" value="AAA+_ATPase"/>
</dbReference>
<keyword evidence="6" id="KW-1278">Translocase</keyword>
<evidence type="ECO:0000256" key="2">
    <source>
        <dbReference type="ARBA" id="ARBA00022448"/>
    </source>
</evidence>
<evidence type="ECO:0000313" key="9">
    <source>
        <dbReference type="EMBL" id="APW42578.1"/>
    </source>
</evidence>
<dbReference type="InterPro" id="IPR017871">
    <property type="entry name" value="ABC_transporter-like_CS"/>
</dbReference>
<dbReference type="KEGG" id="rsb:RS694_08575"/>
<dbReference type="PANTHER" id="PTHR42794">
    <property type="entry name" value="HEMIN IMPORT ATP-BINDING PROTEIN HMUV"/>
    <property type="match status" value="1"/>
</dbReference>
<evidence type="ECO:0000256" key="3">
    <source>
        <dbReference type="ARBA" id="ARBA00022475"/>
    </source>
</evidence>
<sequence length="261" mass="28185">MSQLQVQAASFAVQGLHLLQPVSLDLQPGQLTALLGPNGAGKSTLLSLISGQRRPSGGHVVLNGQALSGYRPEALAQVRALLPQDSSIAFDYTVREVVELGRFPHRLKPNQDEAGIVDAAMRATDMHALQDRVVNTLSGGERARAQLARVLAQIWDPLPGGAPRWLLMDEPTAALDLSHQHQVLRLARDWAVQQGVGVVAVLHDLNLALRYADQVVLLQKGQVFAQGAPHEVLQPETVQTVWKVQAQAIQSDDGVAQLLVH</sequence>
<keyword evidence="10" id="KW-1185">Reference proteome</keyword>
<evidence type="ECO:0000256" key="5">
    <source>
        <dbReference type="ARBA" id="ARBA00022840"/>
    </source>
</evidence>
<dbReference type="eggNOG" id="COG4559">
    <property type="taxonomic scope" value="Bacteria"/>
</dbReference>
<dbReference type="PROSITE" id="PS00211">
    <property type="entry name" value="ABC_TRANSPORTER_1"/>
    <property type="match status" value="1"/>
</dbReference>
<feature type="domain" description="ABC transporter" evidence="8">
    <location>
        <begin position="4"/>
        <end position="245"/>
    </location>
</feature>
<dbReference type="STRING" id="1484693.RS694_08575"/>
<dbReference type="GO" id="GO:0016887">
    <property type="term" value="F:ATP hydrolysis activity"/>
    <property type="evidence" value="ECO:0007669"/>
    <property type="project" value="InterPro"/>
</dbReference>
<name>A0A1P8K996_9BURK</name>
<dbReference type="SMART" id="SM00382">
    <property type="entry name" value="AAA"/>
    <property type="match status" value="1"/>
</dbReference>
<dbReference type="PANTHER" id="PTHR42794:SF1">
    <property type="entry name" value="HEMIN IMPORT ATP-BINDING PROTEIN HMUV"/>
    <property type="match status" value="1"/>
</dbReference>
<dbReference type="SUPFAM" id="SSF52540">
    <property type="entry name" value="P-loop containing nucleoside triphosphate hydrolases"/>
    <property type="match status" value="1"/>
</dbReference>
<protein>
    <submittedName>
        <fullName evidence="9">Heme ABC transporter ATP-binding protein</fullName>
    </submittedName>
</protein>
<evidence type="ECO:0000256" key="7">
    <source>
        <dbReference type="ARBA" id="ARBA00037066"/>
    </source>
</evidence>
<dbReference type="InterPro" id="IPR027417">
    <property type="entry name" value="P-loop_NTPase"/>
</dbReference>
<dbReference type="CDD" id="cd03214">
    <property type="entry name" value="ABC_Iron-Siderophores_B12_Hemin"/>
    <property type="match status" value="1"/>
</dbReference>
<dbReference type="Proteomes" id="UP000186110">
    <property type="component" value="Chromosome"/>
</dbReference>
<dbReference type="NCBIfam" id="NF010068">
    <property type="entry name" value="PRK13548.1"/>
    <property type="match status" value="1"/>
</dbReference>
<evidence type="ECO:0000313" key="10">
    <source>
        <dbReference type="Proteomes" id="UP000186110"/>
    </source>
</evidence>
<reference evidence="9" key="1">
    <citation type="submission" date="2017-01" db="EMBL/GenBank/DDBJ databases">
        <authorList>
            <person name="Mah S.A."/>
            <person name="Swanson W.J."/>
            <person name="Moy G.W."/>
            <person name="Vacquier V.D."/>
        </authorList>
    </citation>
    <scope>NUCLEOTIDE SEQUENCE [LARGE SCALE GENOMIC DNA]</scope>
    <source>
        <strain evidence="9">DSM 22694</strain>
    </source>
</reference>
<dbReference type="RefSeq" id="WP_029708809.1">
    <property type="nucleotide sequence ID" value="NZ_CP019239.1"/>
</dbReference>
<accession>A0A1P8K996</accession>
<organism evidence="9 10">
    <name type="scientific">Rhodoferax saidenbachensis</name>
    <dbReference type="NCBI Taxonomy" id="1484693"/>
    <lineage>
        <taxon>Bacteria</taxon>
        <taxon>Pseudomonadati</taxon>
        <taxon>Pseudomonadota</taxon>
        <taxon>Betaproteobacteria</taxon>
        <taxon>Burkholderiales</taxon>
        <taxon>Comamonadaceae</taxon>
        <taxon>Rhodoferax</taxon>
    </lineage>
</organism>
<proteinExistence type="inferred from homology"/>
<dbReference type="InterPro" id="IPR003439">
    <property type="entry name" value="ABC_transporter-like_ATP-bd"/>
</dbReference>
<evidence type="ECO:0000259" key="8">
    <source>
        <dbReference type="PROSITE" id="PS50893"/>
    </source>
</evidence>
<evidence type="ECO:0000256" key="4">
    <source>
        <dbReference type="ARBA" id="ARBA00022741"/>
    </source>
</evidence>
<dbReference type="Gene3D" id="3.40.50.300">
    <property type="entry name" value="P-loop containing nucleotide triphosphate hydrolases"/>
    <property type="match status" value="1"/>
</dbReference>
<comment type="similarity">
    <text evidence="1">Belongs to the ABC transporter superfamily.</text>
</comment>
<keyword evidence="5 9" id="KW-0067">ATP-binding</keyword>
<evidence type="ECO:0000256" key="1">
    <source>
        <dbReference type="ARBA" id="ARBA00005417"/>
    </source>
</evidence>
<dbReference type="EMBL" id="CP019239">
    <property type="protein sequence ID" value="APW42578.1"/>
    <property type="molecule type" value="Genomic_DNA"/>
</dbReference>
<dbReference type="AlphaFoldDB" id="A0A1P8K996"/>
<keyword evidence="3" id="KW-1003">Cell membrane</keyword>
<dbReference type="GO" id="GO:0005524">
    <property type="term" value="F:ATP binding"/>
    <property type="evidence" value="ECO:0007669"/>
    <property type="project" value="UniProtKB-KW"/>
</dbReference>
<keyword evidence="3" id="KW-0472">Membrane</keyword>
<dbReference type="FunFam" id="3.40.50.300:FF:000134">
    <property type="entry name" value="Iron-enterobactin ABC transporter ATP-binding protein"/>
    <property type="match status" value="1"/>
</dbReference>
<keyword evidence="2" id="KW-0813">Transport</keyword>